<protein>
    <recommendedName>
        <fullName evidence="5">ATP-grasp domain-containing protein</fullName>
    </recommendedName>
</protein>
<feature type="region of interest" description="Disordered" evidence="2">
    <location>
        <begin position="198"/>
        <end position="228"/>
    </location>
</feature>
<accession>A0A516G6F5</accession>
<dbReference type="Pfam" id="PF14305">
    <property type="entry name" value="ATPgrasp_TupA"/>
    <property type="match status" value="1"/>
</dbReference>
<gene>
    <name evidence="3" type="ORF">FNH13_01190</name>
</gene>
<reference evidence="3 4" key="1">
    <citation type="submission" date="2019-07" db="EMBL/GenBank/DDBJ databases">
        <title>complete genome sequencing of Ornithinimicrobium sp. H23M54.</title>
        <authorList>
            <person name="Bae J.-W."/>
            <person name="Lee S.-Y."/>
        </authorList>
    </citation>
    <scope>NUCLEOTIDE SEQUENCE [LARGE SCALE GENOMIC DNA]</scope>
    <source>
        <strain evidence="3 4">H23M54</strain>
    </source>
</reference>
<feature type="coiled-coil region" evidence="1">
    <location>
        <begin position="438"/>
        <end position="472"/>
    </location>
</feature>
<keyword evidence="4" id="KW-1185">Reference proteome</keyword>
<evidence type="ECO:0000313" key="3">
    <source>
        <dbReference type="EMBL" id="QDO87107.1"/>
    </source>
</evidence>
<organism evidence="3 4">
    <name type="scientific">Ornithinimicrobium ciconiae</name>
    <dbReference type="NCBI Taxonomy" id="2594265"/>
    <lineage>
        <taxon>Bacteria</taxon>
        <taxon>Bacillati</taxon>
        <taxon>Actinomycetota</taxon>
        <taxon>Actinomycetes</taxon>
        <taxon>Micrococcales</taxon>
        <taxon>Ornithinimicrobiaceae</taxon>
        <taxon>Ornithinimicrobium</taxon>
    </lineage>
</organism>
<dbReference type="InterPro" id="IPR029465">
    <property type="entry name" value="ATPgrasp_TupA"/>
</dbReference>
<name>A0A516G6F5_9MICO</name>
<dbReference type="AlphaFoldDB" id="A0A516G6F5"/>
<proteinExistence type="predicted"/>
<dbReference type="KEGG" id="orz:FNH13_01190"/>
<evidence type="ECO:0000313" key="4">
    <source>
        <dbReference type="Proteomes" id="UP000315395"/>
    </source>
</evidence>
<dbReference type="EMBL" id="CP041616">
    <property type="protein sequence ID" value="QDO87107.1"/>
    <property type="molecule type" value="Genomic_DNA"/>
</dbReference>
<evidence type="ECO:0000256" key="2">
    <source>
        <dbReference type="SAM" id="MobiDB-lite"/>
    </source>
</evidence>
<dbReference type="OrthoDB" id="9791827at2"/>
<sequence length="813" mass="88023">MDDVMRQVRPHGVGRAGRAAAHRIGPVVDLLKDAALGRLAPVQYPVLDPDRCREGVGGEDVQRRPLTDQPVPRVVVGEREGVLAQVRQGCGEGGPAVLATGEADDRAAESAQQGSVLAEVVDELAGHPRRVGPLDAVLERPEPLVPHAGDRPVEVDAQQVVGHQREHVLVCRHGAGQEDHALGAGRPQRAPHLLGGLVGPGAHGRSDQRWLRAERHPRSARPKDRLGGLGVRHDHDLAAPHNFWRGFVGPSRIFGGVLQVQHGDPPAAQVGQIAHRSVAAPAGPRGQGALADRLPVRHTAWDVDGGAEDDDPSRSTVATGGVQQGAGVQVIGQLPEPVAGPPVHQGRGGVGAPTDQIATAEGTVDDQVVAELVVLGHGCAFPLGESLKSMVRTPGYDDLPGPQGSEVAVFSRARTTLVQRLPGVGWRTELLATRADQVTDLRAKVADLRTRLTEEKSQVTALQGQLARERDRSASAQTRLTEAGLSSKDTALPPSFRRHLLELRRGAAPLRALDPDVYHPAAQIPRKLRNYRLAASHGIATPTVLGSWIHPEEIDLTGLPEQFVLKCEIGSSGNAVFPLRRLDEGRYVVSGSDEVHTRESLVRALRSHTSAWGPYFVEEFLTQRVAGEEILDDIKVYACYGRVVMVLLRQMPRHADLRSARYRYLDADGEDLGVDIAPDRAIHASIPRPEPWGEFMALAAHLSRAVALPFIRVDIYDTDRGPVLGELTRSPGGSQRYRLDQDQAMGRAWDEAQWRLELDVIHGRPLRNLHGLHPVPDVYPAGHASHRPDPKGWEMVRLDCAQWCFGGHLPVDA</sequence>
<keyword evidence="1" id="KW-0175">Coiled coil</keyword>
<evidence type="ECO:0000256" key="1">
    <source>
        <dbReference type="SAM" id="Coils"/>
    </source>
</evidence>
<feature type="compositionally biased region" description="Basic and acidic residues" evidence="2">
    <location>
        <begin position="204"/>
        <end position="228"/>
    </location>
</feature>
<evidence type="ECO:0008006" key="5">
    <source>
        <dbReference type="Google" id="ProtNLM"/>
    </source>
</evidence>
<dbReference type="Proteomes" id="UP000315395">
    <property type="component" value="Chromosome"/>
</dbReference>
<dbReference type="SUPFAM" id="SSF56059">
    <property type="entry name" value="Glutathione synthetase ATP-binding domain-like"/>
    <property type="match status" value="1"/>
</dbReference>